<dbReference type="SUPFAM" id="SSF55073">
    <property type="entry name" value="Nucleotide cyclase"/>
    <property type="match status" value="1"/>
</dbReference>
<dbReference type="InterPro" id="IPR058852">
    <property type="entry name" value="HTH_77"/>
</dbReference>
<keyword evidence="2" id="KW-0238">DNA-binding</keyword>
<dbReference type="InterPro" id="IPR027417">
    <property type="entry name" value="P-loop_NTPase"/>
</dbReference>
<organism evidence="6 7">
    <name type="scientific">Mycobacterium lentiflavum</name>
    <dbReference type="NCBI Taxonomy" id="141349"/>
    <lineage>
        <taxon>Bacteria</taxon>
        <taxon>Bacillati</taxon>
        <taxon>Actinomycetota</taxon>
        <taxon>Actinomycetes</taxon>
        <taxon>Mycobacteriales</taxon>
        <taxon>Mycobacteriaceae</taxon>
        <taxon>Mycobacterium</taxon>
        <taxon>Mycobacterium simiae complex</taxon>
    </lineage>
</organism>
<dbReference type="GO" id="GO:0006355">
    <property type="term" value="P:regulation of DNA-templated transcription"/>
    <property type="evidence" value="ECO:0007669"/>
    <property type="project" value="InterPro"/>
</dbReference>
<feature type="domain" description="Guanylate cyclase" evidence="5">
    <location>
        <begin position="21"/>
        <end position="129"/>
    </location>
</feature>
<feature type="domain" description="HTH luxR-type" evidence="4">
    <location>
        <begin position="1033"/>
        <end position="1098"/>
    </location>
</feature>
<dbReference type="AlphaFoldDB" id="A0A0E4CNK2"/>
<dbReference type="InterPro" id="IPR036388">
    <property type="entry name" value="WH-like_DNA-bd_sf"/>
</dbReference>
<dbReference type="Gene3D" id="1.10.10.10">
    <property type="entry name" value="Winged helix-like DNA-binding domain superfamily/Winged helix DNA-binding domain"/>
    <property type="match status" value="1"/>
</dbReference>
<evidence type="ECO:0000313" key="6">
    <source>
        <dbReference type="EMBL" id="CQD14319.1"/>
    </source>
</evidence>
<dbReference type="Pfam" id="PF25872">
    <property type="entry name" value="HTH_77"/>
    <property type="match status" value="1"/>
</dbReference>
<dbReference type="PRINTS" id="PR00038">
    <property type="entry name" value="HTHLUXR"/>
</dbReference>
<dbReference type="Gene3D" id="3.40.50.300">
    <property type="entry name" value="P-loop containing nucleotide triphosphate hydrolases"/>
    <property type="match status" value="1"/>
</dbReference>
<accession>A0A0E4CNK2</accession>
<evidence type="ECO:0000259" key="4">
    <source>
        <dbReference type="PROSITE" id="PS50043"/>
    </source>
</evidence>
<dbReference type="Pfam" id="PF00211">
    <property type="entry name" value="Guanylate_cyc"/>
    <property type="match status" value="1"/>
</dbReference>
<dbReference type="STRING" id="141349.BN1232_02990"/>
<dbReference type="SUPFAM" id="SSF46894">
    <property type="entry name" value="C-terminal effector domain of the bipartite response regulators"/>
    <property type="match status" value="1"/>
</dbReference>
<dbReference type="GO" id="GO:0009190">
    <property type="term" value="P:cyclic nucleotide biosynthetic process"/>
    <property type="evidence" value="ECO:0007669"/>
    <property type="project" value="InterPro"/>
</dbReference>
<evidence type="ECO:0000259" key="5">
    <source>
        <dbReference type="PROSITE" id="PS50125"/>
    </source>
</evidence>
<dbReference type="Proteomes" id="UP000199251">
    <property type="component" value="Unassembled WGS sequence"/>
</dbReference>
<dbReference type="CDD" id="cd06170">
    <property type="entry name" value="LuxR_C_like"/>
    <property type="match status" value="1"/>
</dbReference>
<dbReference type="RefSeq" id="WP_090602358.1">
    <property type="nucleotide sequence ID" value="NZ_CTEE01000001.1"/>
</dbReference>
<dbReference type="PROSITE" id="PS50043">
    <property type="entry name" value="HTH_LUXR_2"/>
    <property type="match status" value="1"/>
</dbReference>
<dbReference type="CDD" id="cd07302">
    <property type="entry name" value="CHD"/>
    <property type="match status" value="1"/>
</dbReference>
<dbReference type="GO" id="GO:0003677">
    <property type="term" value="F:DNA binding"/>
    <property type="evidence" value="ECO:0007669"/>
    <property type="project" value="UniProtKB-KW"/>
</dbReference>
<dbReference type="InterPro" id="IPR011990">
    <property type="entry name" value="TPR-like_helical_dom_sf"/>
</dbReference>
<proteinExistence type="predicted"/>
<evidence type="ECO:0000256" key="1">
    <source>
        <dbReference type="ARBA" id="ARBA00023015"/>
    </source>
</evidence>
<dbReference type="PROSITE" id="PS00622">
    <property type="entry name" value="HTH_LUXR_1"/>
    <property type="match status" value="1"/>
</dbReference>
<dbReference type="InterPro" id="IPR000792">
    <property type="entry name" value="Tscrpt_reg_LuxR_C"/>
</dbReference>
<dbReference type="SMART" id="SM00421">
    <property type="entry name" value="HTH_LUXR"/>
    <property type="match status" value="1"/>
</dbReference>
<dbReference type="InterPro" id="IPR029787">
    <property type="entry name" value="Nucleotide_cyclase"/>
</dbReference>
<dbReference type="Gene3D" id="3.30.70.1230">
    <property type="entry name" value="Nucleotide cyclase"/>
    <property type="match status" value="2"/>
</dbReference>
<protein>
    <submittedName>
        <fullName evidence="6">Regulatory protein LuxR</fullName>
    </submittedName>
</protein>
<dbReference type="Pfam" id="PF00196">
    <property type="entry name" value="GerE"/>
    <property type="match status" value="1"/>
</dbReference>
<dbReference type="FunFam" id="1.10.10.10:FF:000553">
    <property type="entry name" value="Transcriptional regulator, LuxR family"/>
    <property type="match status" value="1"/>
</dbReference>
<dbReference type="PROSITE" id="PS50125">
    <property type="entry name" value="GUANYLATE_CYCLASE_2"/>
    <property type="match status" value="1"/>
</dbReference>
<dbReference type="EMBL" id="CTEE01000001">
    <property type="protein sequence ID" value="CQD14319.1"/>
    <property type="molecule type" value="Genomic_DNA"/>
</dbReference>
<dbReference type="PANTHER" id="PTHR47691">
    <property type="entry name" value="REGULATOR-RELATED"/>
    <property type="match status" value="1"/>
</dbReference>
<sequence>MSEIDESDLTVAEMLPTGTVTLLLADVEGSTRLWQTVPDEMADAVARLDQVLGRIVAEHRGVRPVEQGEGDSFVLAFRHATDAVACALALQREPLAPIRVRIGVHTGDVQLRDEGNYIGTTINKAARLRDLAHGGQIVLSGAATELAADCLPPNAWLIELGTHRLCDLPRAERVVQLCHPDISVEFPPLRVAEDAVTGRLPVQLTNFIGRRDEIVELRSLLADNRLLTLTGTGGVGKTRLALQLATMTAAEFAGGAWCVDLAPIPHPDVIGVTIALALGLPDQPGRSTLDTVARFIGDRATLLLVDNCEHLLDGTAAVIAELLAHCPNLKVLATSREPIGVGGEVSWRVPSLSLHDDAVALFTDRARRARPEFRITDDSIGAVRDLCRRLDGLPLAIELAAARVRALSLPEIVEGLNDRFRLLTGGSRLAVRRQQTLHASVDWSHALLTEGERALFHHTSVFAGGFDLDAACFVCAGEKTARFHVLDELTLLVDKSLVVAEEGPRGTRYRLLETIRQYAQEKLGASGEGDAARGRHRDYYLTMATALDAPQRTDYDQRLDQAELEMDNLRAALGWCLETHDVGRALTMASALVPLWRSRLRIREGQAWFDTVFAEIAPGDETAIDRSVWARALTDTAALGTWLGAVGSLQRAEEALAIARELADPALLARALTSYGLIAGYSSVTGAQAKACFDEAGRIAGELGDLWRLSQIHAWQAYAAISAGDARAVRAAAEQGRDIADAIGNAFDSRECRLGLGWARLMAADVPGAIALFREVLAEAQAARALFLVPACSHGLGSALAYAGEITEARAASHAAIAAETDVGGSMQGIGHSALTTTELAAGEAKAGLVASETARRQMSPQEILAAGQRIRWAEAALATGDLAAARSATEESMPLTQGWHLAYALLVLARVALQEGRATEAERIARQALSCIEDSGTYLQVQDTLEVLAAAVSHQGNHGDGTRLLSAAVAIRKAAGMVRFAIYDDGYHELLTTLRNELASDEFESSWAAGEMLNIDDAIAFATRGRSQRQRPDAGWPSLTPAELDVVRLVCEGLGNKDIAARLFVSPRTVQAHLSHIYTKLGLTSRVQLVREAAKRG</sequence>
<dbReference type="OrthoDB" id="4624147at2"/>
<gene>
    <name evidence="6" type="ORF">BN1232_02990</name>
</gene>
<dbReference type="SUPFAM" id="SSF52540">
    <property type="entry name" value="P-loop containing nucleoside triphosphate hydrolases"/>
    <property type="match status" value="1"/>
</dbReference>
<evidence type="ECO:0000256" key="2">
    <source>
        <dbReference type="ARBA" id="ARBA00023125"/>
    </source>
</evidence>
<dbReference type="GO" id="GO:0035556">
    <property type="term" value="P:intracellular signal transduction"/>
    <property type="evidence" value="ECO:0007669"/>
    <property type="project" value="InterPro"/>
</dbReference>
<dbReference type="PANTHER" id="PTHR47691:SF3">
    <property type="entry name" value="HTH-TYPE TRANSCRIPTIONAL REGULATOR RV0890C-RELATED"/>
    <property type="match status" value="1"/>
</dbReference>
<evidence type="ECO:0000313" key="7">
    <source>
        <dbReference type="Proteomes" id="UP000199251"/>
    </source>
</evidence>
<dbReference type="InterPro" id="IPR001054">
    <property type="entry name" value="A/G_cyclase"/>
</dbReference>
<dbReference type="Gene3D" id="1.25.40.10">
    <property type="entry name" value="Tetratricopeptide repeat domain"/>
    <property type="match status" value="1"/>
</dbReference>
<reference evidence="6 7" key="1">
    <citation type="submission" date="2015-03" db="EMBL/GenBank/DDBJ databases">
        <authorList>
            <person name="Urmite Genomes"/>
        </authorList>
    </citation>
    <scope>NUCLEOTIDE SEQUENCE [LARGE SCALE GENOMIC DNA]</scope>
    <source>
        <strain evidence="6 7">CSUR P1491</strain>
    </source>
</reference>
<dbReference type="SUPFAM" id="SSF48452">
    <property type="entry name" value="TPR-like"/>
    <property type="match status" value="2"/>
</dbReference>
<dbReference type="InterPro" id="IPR016032">
    <property type="entry name" value="Sig_transdc_resp-reg_C-effctor"/>
</dbReference>
<keyword evidence="1" id="KW-0805">Transcription regulation</keyword>
<dbReference type="GO" id="GO:0004016">
    <property type="term" value="F:adenylate cyclase activity"/>
    <property type="evidence" value="ECO:0007669"/>
    <property type="project" value="UniProtKB-ARBA"/>
</dbReference>
<keyword evidence="3" id="KW-0804">Transcription</keyword>
<name>A0A0E4CNK2_MYCLN</name>
<evidence type="ECO:0000256" key="3">
    <source>
        <dbReference type="ARBA" id="ARBA00023163"/>
    </source>
</evidence>